<dbReference type="EMBL" id="CAKOFQ010007156">
    <property type="protein sequence ID" value="CAH1992774.1"/>
    <property type="molecule type" value="Genomic_DNA"/>
</dbReference>
<protein>
    <submittedName>
        <fullName evidence="1">Uncharacterized protein</fullName>
    </submittedName>
</protein>
<organism evidence="1 2">
    <name type="scientific">Acanthoscelides obtectus</name>
    <name type="common">Bean weevil</name>
    <name type="synonym">Bruchus obtectus</name>
    <dbReference type="NCBI Taxonomy" id="200917"/>
    <lineage>
        <taxon>Eukaryota</taxon>
        <taxon>Metazoa</taxon>
        <taxon>Ecdysozoa</taxon>
        <taxon>Arthropoda</taxon>
        <taxon>Hexapoda</taxon>
        <taxon>Insecta</taxon>
        <taxon>Pterygota</taxon>
        <taxon>Neoptera</taxon>
        <taxon>Endopterygota</taxon>
        <taxon>Coleoptera</taxon>
        <taxon>Polyphaga</taxon>
        <taxon>Cucujiformia</taxon>
        <taxon>Chrysomeloidea</taxon>
        <taxon>Chrysomelidae</taxon>
        <taxon>Bruchinae</taxon>
        <taxon>Bruchini</taxon>
        <taxon>Acanthoscelides</taxon>
    </lineage>
</organism>
<dbReference type="Proteomes" id="UP001152888">
    <property type="component" value="Unassembled WGS sequence"/>
</dbReference>
<accession>A0A9P0LGS4</accession>
<comment type="caution">
    <text evidence="1">The sequence shown here is derived from an EMBL/GenBank/DDBJ whole genome shotgun (WGS) entry which is preliminary data.</text>
</comment>
<evidence type="ECO:0000313" key="1">
    <source>
        <dbReference type="EMBL" id="CAH1992774.1"/>
    </source>
</evidence>
<gene>
    <name evidence="1" type="ORF">ACAOBT_LOCUS21086</name>
</gene>
<sequence length="60" mass="6988">MWLKFVGISISLYNYNNIYRCDTRSVGTRSTFMRQTLCASKLHRQRSRSGVIVSWLALMA</sequence>
<evidence type="ECO:0000313" key="2">
    <source>
        <dbReference type="Proteomes" id="UP001152888"/>
    </source>
</evidence>
<reference evidence="1" key="1">
    <citation type="submission" date="2022-03" db="EMBL/GenBank/DDBJ databases">
        <authorList>
            <person name="Sayadi A."/>
        </authorList>
    </citation>
    <scope>NUCLEOTIDE SEQUENCE</scope>
</reference>
<proteinExistence type="predicted"/>
<name>A0A9P0LGS4_ACAOB</name>
<keyword evidence="2" id="KW-1185">Reference proteome</keyword>
<dbReference type="AlphaFoldDB" id="A0A9P0LGS4"/>